<name>A0ABD2Z194_9GENT</name>
<evidence type="ECO:0000256" key="1">
    <source>
        <dbReference type="SAM" id="Coils"/>
    </source>
</evidence>
<feature type="region of interest" description="Disordered" evidence="2">
    <location>
        <begin position="13"/>
        <end position="44"/>
    </location>
</feature>
<keyword evidence="1" id="KW-0175">Coiled coil</keyword>
<proteinExistence type="predicted"/>
<evidence type="ECO:0000313" key="3">
    <source>
        <dbReference type="EMBL" id="KAL3512409.1"/>
    </source>
</evidence>
<sequence>MFEPQHLLDLQDSHGVTAAGSTDPNSWLSGRHHTTAAMASSSPTSLRRTLSSLSNAAAAASASSGNFDPVLFNDLVQMVPLVQSLIDRKATSSFTRRGSMIYTKTPSTESLARKTTELKARNGAQSIPTKRNKDHKINQDGSVDNFSMLSSMPLPTEKDMEELMVLREQVVDLQRKLSEKDELLKSAEISKSEMALIQAKLNEMKTEAAEKDSLLKSTQAQLADTKINLADKQAAVEKLQWEAMNSNQSVEKLQKDLQMVEGEISSFMLLVEGLARKTSTLTAEDYDAAVSCASDPNPDLDDLNEMEIQKLDAAREAYATAVAAAKEKQDDESIAAAACARMHLQSFVMRTNSLNGGKGSPTDGISRIVAETVSHSLV</sequence>
<evidence type="ECO:0008006" key="5">
    <source>
        <dbReference type="Google" id="ProtNLM"/>
    </source>
</evidence>
<feature type="coiled-coil region" evidence="1">
    <location>
        <begin position="163"/>
        <end position="263"/>
    </location>
</feature>
<evidence type="ECO:0000313" key="4">
    <source>
        <dbReference type="Proteomes" id="UP001630127"/>
    </source>
</evidence>
<feature type="compositionally biased region" description="Low complexity" evidence="2">
    <location>
        <begin position="35"/>
        <end position="44"/>
    </location>
</feature>
<dbReference type="InterPro" id="IPR040289">
    <property type="entry name" value="MBP2C"/>
</dbReference>
<evidence type="ECO:0000256" key="2">
    <source>
        <dbReference type="SAM" id="MobiDB-lite"/>
    </source>
</evidence>
<reference evidence="3 4" key="1">
    <citation type="submission" date="2024-11" db="EMBL/GenBank/DDBJ databases">
        <title>A near-complete genome assembly of Cinchona calisaya.</title>
        <authorList>
            <person name="Lian D.C."/>
            <person name="Zhao X.W."/>
            <person name="Wei L."/>
        </authorList>
    </citation>
    <scope>NUCLEOTIDE SEQUENCE [LARGE SCALE GENOMIC DNA]</scope>
    <source>
        <tissue evidence="3">Nenye</tissue>
    </source>
</reference>
<feature type="region of interest" description="Disordered" evidence="2">
    <location>
        <begin position="122"/>
        <end position="147"/>
    </location>
</feature>
<keyword evidence="4" id="KW-1185">Reference proteome</keyword>
<gene>
    <name evidence="3" type="ORF">ACH5RR_025126</name>
</gene>
<organism evidence="3 4">
    <name type="scientific">Cinchona calisaya</name>
    <dbReference type="NCBI Taxonomy" id="153742"/>
    <lineage>
        <taxon>Eukaryota</taxon>
        <taxon>Viridiplantae</taxon>
        <taxon>Streptophyta</taxon>
        <taxon>Embryophyta</taxon>
        <taxon>Tracheophyta</taxon>
        <taxon>Spermatophyta</taxon>
        <taxon>Magnoliopsida</taxon>
        <taxon>eudicotyledons</taxon>
        <taxon>Gunneridae</taxon>
        <taxon>Pentapetalae</taxon>
        <taxon>asterids</taxon>
        <taxon>lamiids</taxon>
        <taxon>Gentianales</taxon>
        <taxon>Rubiaceae</taxon>
        <taxon>Cinchonoideae</taxon>
        <taxon>Cinchoneae</taxon>
        <taxon>Cinchona</taxon>
    </lineage>
</organism>
<dbReference type="AlphaFoldDB" id="A0ABD2Z194"/>
<dbReference type="PANTHER" id="PTHR35502">
    <property type="entry name" value="PROTEIN MICROTUBULE BINDING PROTEIN 2C"/>
    <property type="match status" value="1"/>
</dbReference>
<comment type="caution">
    <text evidence="3">The sequence shown here is derived from an EMBL/GenBank/DDBJ whole genome shotgun (WGS) entry which is preliminary data.</text>
</comment>
<feature type="compositionally biased region" description="Polar residues" evidence="2">
    <location>
        <begin position="19"/>
        <end position="28"/>
    </location>
</feature>
<dbReference type="Proteomes" id="UP001630127">
    <property type="component" value="Unassembled WGS sequence"/>
</dbReference>
<accession>A0ABD2Z194</accession>
<dbReference type="EMBL" id="JBJUIK010000011">
    <property type="protein sequence ID" value="KAL3512409.1"/>
    <property type="molecule type" value="Genomic_DNA"/>
</dbReference>
<dbReference type="PANTHER" id="PTHR35502:SF2">
    <property type="entry name" value="PROTEIN MICROTUBULE BINDING PROTEIN 2C"/>
    <property type="match status" value="1"/>
</dbReference>
<protein>
    <recommendedName>
        <fullName evidence="5">Protein MICROTUBULE BINDING PROTEIN 2C</fullName>
    </recommendedName>
</protein>